<dbReference type="GO" id="GO:0005829">
    <property type="term" value="C:cytosol"/>
    <property type="evidence" value="ECO:0007669"/>
    <property type="project" value="TreeGrafter"/>
</dbReference>
<evidence type="ECO:0000256" key="3">
    <source>
        <dbReference type="ARBA" id="ARBA00043995"/>
    </source>
</evidence>
<keyword evidence="7" id="KW-1185">Reference proteome</keyword>
<evidence type="ECO:0000256" key="1">
    <source>
        <dbReference type="ARBA" id="ARBA00022676"/>
    </source>
</evidence>
<comment type="catalytic activity">
    <reaction evidence="5">
        <text>an L-alpha-D-Hep-(1-&gt;5)-[alpha-Kdo-(2-&gt;4)]-alpha-Kdo-(2-&gt;6)-lipid A + ADP-L-glycero-beta-D-manno-heptose = an L-alpha-D-Hep-(1-&gt;3)-L-alpha-D-Hep-(1-&gt;5)-[alpha-Kdo-(2-&gt;4)]-alpha-Kdo-(2-&gt;6)-lipid A + ADP + H(+)</text>
        <dbReference type="Rhea" id="RHEA:74071"/>
        <dbReference type="ChEBI" id="CHEBI:15378"/>
        <dbReference type="ChEBI" id="CHEBI:61506"/>
        <dbReference type="ChEBI" id="CHEBI:193068"/>
        <dbReference type="ChEBI" id="CHEBI:193069"/>
        <dbReference type="ChEBI" id="CHEBI:456216"/>
        <dbReference type="EC" id="2.4.99.24"/>
    </reaction>
</comment>
<sequence>MKIALFLPNWIGDAVMATPSLRAIRDGYPHANITAVLRPYVADVLAGTDLVDDIVDWSPKGKNKEQRTSSVIGRLKAERFDLGVLFPNSLRSAWVAWRSGIRRRVGFGRDGRGILLTDSLQPFSRSTPNPVIDEYARLARAVGCTPSSLATELAVLPEDERRLDNFWSSQSIGRNRGLVCLNPGGAFGAAKHWPIDSFAELATKLVDQYQKTVLILCGPSEREQARDIVQKSDRSSVLSLADAELSIGLTKAAVRSAELLITTDSGPRHFAQPFGVPAVTLFGPTHIAWSETYDEHSTHLQLQLDCGPCQQRVCPLKEAAAHHRCMRDLSAEQVLAAAGQYLNKSSSIAA</sequence>
<reference evidence="6 7" key="1">
    <citation type="submission" date="2019-02" db="EMBL/GenBank/DDBJ databases">
        <title>Deep-cultivation of Planctomycetes and their phenomic and genomic characterization uncovers novel biology.</title>
        <authorList>
            <person name="Wiegand S."/>
            <person name="Jogler M."/>
            <person name="Boedeker C."/>
            <person name="Pinto D."/>
            <person name="Vollmers J."/>
            <person name="Rivas-Marin E."/>
            <person name="Kohn T."/>
            <person name="Peeters S.H."/>
            <person name="Heuer A."/>
            <person name="Rast P."/>
            <person name="Oberbeckmann S."/>
            <person name="Bunk B."/>
            <person name="Jeske O."/>
            <person name="Meyerdierks A."/>
            <person name="Storesund J.E."/>
            <person name="Kallscheuer N."/>
            <person name="Luecker S."/>
            <person name="Lage O.M."/>
            <person name="Pohl T."/>
            <person name="Merkel B.J."/>
            <person name="Hornburger P."/>
            <person name="Mueller R.-W."/>
            <person name="Bruemmer F."/>
            <person name="Labrenz M."/>
            <person name="Spormann A.M."/>
            <person name="Op den Camp H."/>
            <person name="Overmann J."/>
            <person name="Amann R."/>
            <person name="Jetten M.S.M."/>
            <person name="Mascher T."/>
            <person name="Medema M.H."/>
            <person name="Devos D.P."/>
            <person name="Kaster A.-K."/>
            <person name="Ovreas L."/>
            <person name="Rohde M."/>
            <person name="Galperin M.Y."/>
            <person name="Jogler C."/>
        </authorList>
    </citation>
    <scope>NUCLEOTIDE SEQUENCE [LARGE SCALE GENOMIC DNA]</scope>
    <source>
        <strain evidence="6 7">V22</strain>
    </source>
</reference>
<evidence type="ECO:0000256" key="4">
    <source>
        <dbReference type="ARBA" id="ARBA00044042"/>
    </source>
</evidence>
<dbReference type="NCBIfam" id="TIGR02195">
    <property type="entry name" value="heptsyl_trn_II"/>
    <property type="match status" value="1"/>
</dbReference>
<dbReference type="AlphaFoldDB" id="A0A517TEN5"/>
<dbReference type="InterPro" id="IPR011910">
    <property type="entry name" value="RfaF"/>
</dbReference>
<dbReference type="KEGG" id="chya:V22_41050"/>
<proteinExistence type="inferred from homology"/>
<dbReference type="Pfam" id="PF01075">
    <property type="entry name" value="Glyco_transf_9"/>
    <property type="match status" value="1"/>
</dbReference>
<dbReference type="EC" id="2.4.99.24" evidence="4"/>
<keyword evidence="1" id="KW-0328">Glycosyltransferase</keyword>
<accession>A0A517TEN5</accession>
<organism evidence="6 7">
    <name type="scientific">Calycomorphotria hydatis</name>
    <dbReference type="NCBI Taxonomy" id="2528027"/>
    <lineage>
        <taxon>Bacteria</taxon>
        <taxon>Pseudomonadati</taxon>
        <taxon>Planctomycetota</taxon>
        <taxon>Planctomycetia</taxon>
        <taxon>Planctomycetales</taxon>
        <taxon>Planctomycetaceae</taxon>
        <taxon>Calycomorphotria</taxon>
    </lineage>
</organism>
<name>A0A517TEN5_9PLAN</name>
<comment type="similarity">
    <text evidence="3">Belongs to the glycosyltransferase 9 family.</text>
</comment>
<dbReference type="RefSeq" id="WP_145266291.1">
    <property type="nucleotide sequence ID" value="NZ_CP036316.1"/>
</dbReference>
<dbReference type="InterPro" id="IPR051199">
    <property type="entry name" value="LPS_LOS_Heptosyltrfase"/>
</dbReference>
<keyword evidence="2 6" id="KW-0808">Transferase</keyword>
<dbReference type="SUPFAM" id="SSF53756">
    <property type="entry name" value="UDP-Glycosyltransferase/glycogen phosphorylase"/>
    <property type="match status" value="1"/>
</dbReference>
<dbReference type="PANTHER" id="PTHR30160:SF7">
    <property type="entry name" value="ADP-HEPTOSE--LPS HEPTOSYLTRANSFERASE 2"/>
    <property type="match status" value="1"/>
</dbReference>
<dbReference type="OrthoDB" id="9768048at2"/>
<gene>
    <name evidence="6" type="primary">rfaF</name>
    <name evidence="6" type="ORF">V22_41050</name>
</gene>
<dbReference type="InterPro" id="IPR002201">
    <property type="entry name" value="Glyco_trans_9"/>
</dbReference>
<evidence type="ECO:0000256" key="5">
    <source>
        <dbReference type="ARBA" id="ARBA00047503"/>
    </source>
</evidence>
<protein>
    <recommendedName>
        <fullName evidence="4">lipopolysaccharide heptosyltransferase II</fullName>
        <ecNumber evidence="4">2.4.99.24</ecNumber>
    </recommendedName>
</protein>
<evidence type="ECO:0000256" key="2">
    <source>
        <dbReference type="ARBA" id="ARBA00022679"/>
    </source>
</evidence>
<dbReference type="CDD" id="cd03789">
    <property type="entry name" value="GT9_LPS_heptosyltransferase"/>
    <property type="match status" value="1"/>
</dbReference>
<evidence type="ECO:0000313" key="6">
    <source>
        <dbReference type="EMBL" id="QDT66833.1"/>
    </source>
</evidence>
<dbReference type="Proteomes" id="UP000319976">
    <property type="component" value="Chromosome"/>
</dbReference>
<dbReference type="GO" id="GO:0009244">
    <property type="term" value="P:lipopolysaccharide core region biosynthetic process"/>
    <property type="evidence" value="ECO:0007669"/>
    <property type="project" value="TreeGrafter"/>
</dbReference>
<dbReference type="Gene3D" id="3.40.50.2000">
    <property type="entry name" value="Glycogen Phosphorylase B"/>
    <property type="match status" value="2"/>
</dbReference>
<dbReference type="EMBL" id="CP036316">
    <property type="protein sequence ID" value="QDT66833.1"/>
    <property type="molecule type" value="Genomic_DNA"/>
</dbReference>
<evidence type="ECO:0000313" key="7">
    <source>
        <dbReference type="Proteomes" id="UP000319976"/>
    </source>
</evidence>
<dbReference type="PANTHER" id="PTHR30160">
    <property type="entry name" value="TETRAACYLDISACCHARIDE 4'-KINASE-RELATED"/>
    <property type="match status" value="1"/>
</dbReference>
<dbReference type="GO" id="GO:0008713">
    <property type="term" value="F:ADP-heptose-lipopolysaccharide heptosyltransferase activity"/>
    <property type="evidence" value="ECO:0007669"/>
    <property type="project" value="UniProtKB-EC"/>
</dbReference>